<evidence type="ECO:0000256" key="2">
    <source>
        <dbReference type="ARBA" id="ARBA00022723"/>
    </source>
</evidence>
<feature type="compositionally biased region" description="Polar residues" evidence="7">
    <location>
        <begin position="1422"/>
        <end position="1431"/>
    </location>
</feature>
<keyword evidence="5" id="KW-0482">Metalloprotease</keyword>
<comment type="caution">
    <text evidence="9">The sequence shown here is derived from an EMBL/GenBank/DDBJ whole genome shotgun (WGS) entry which is preliminary data.</text>
</comment>
<dbReference type="GO" id="GO:0008237">
    <property type="term" value="F:metallopeptidase activity"/>
    <property type="evidence" value="ECO:0007669"/>
    <property type="project" value="UniProtKB-KW"/>
</dbReference>
<dbReference type="SUPFAM" id="SSF55486">
    <property type="entry name" value="Metalloproteases ('zincins'), catalytic domain"/>
    <property type="match status" value="2"/>
</dbReference>
<evidence type="ECO:0000256" key="4">
    <source>
        <dbReference type="ARBA" id="ARBA00022833"/>
    </source>
</evidence>
<keyword evidence="1" id="KW-0645">Protease</keyword>
<dbReference type="SMART" id="SM00235">
    <property type="entry name" value="ZnMc"/>
    <property type="match status" value="1"/>
</dbReference>
<accession>A0AAV9ZF07</accession>
<dbReference type="Proteomes" id="UP001362999">
    <property type="component" value="Unassembled WGS sequence"/>
</dbReference>
<dbReference type="EMBL" id="JAWWNJ010000157">
    <property type="protein sequence ID" value="KAK6980714.1"/>
    <property type="molecule type" value="Genomic_DNA"/>
</dbReference>
<evidence type="ECO:0000313" key="9">
    <source>
        <dbReference type="EMBL" id="KAK6980714.1"/>
    </source>
</evidence>
<keyword evidence="4" id="KW-0862">Zinc</keyword>
<feature type="compositionally biased region" description="Low complexity" evidence="7">
    <location>
        <begin position="1049"/>
        <end position="1073"/>
    </location>
</feature>
<feature type="region of interest" description="Disordered" evidence="7">
    <location>
        <begin position="1043"/>
        <end position="1073"/>
    </location>
</feature>
<keyword evidence="2" id="KW-0479">Metal-binding</keyword>
<sequence>YPIPAALTTQQTDVLLPDSQAKGVPTADLSYLMANYPVSNDSNTAATQLVDAATAQAMADAQSQGNIRKMRAIFHAYLLSGRLASPGSPDQPARGVDPNGTENGNDDTPHPRPEDLGWCATIDPVDFPEVSTADTVAAAPSGALQGVFRKLPNDELWDPYTTITYGFLNPAKATQYRRDRMANAFALYSQNTSLRFQLVEGIENWDFNDEATRARCYIRIYFGDPEEGAWIVGWGAPGKTQINTGGPRVIFSPDPTKPRYWVNIIPKWTSLYLNDQPMNQAEEEKLDQLEFYNRNGTLYHEIGHALGLHHEHEHPNAPLKDWTRPVKYWYQNSLAGTKFDKDSIMLYSGYEYKDTATNPHPTNTNGWPSSTDLDILCLLYPDTSDGWTFEYALTNLEFTNEEKARFLGLRRDAIGQDNTIVPDALTQLRAELVTNLTTRLRLSRRDQPLYNPSELLPSREQRENDRDDGFLPPQNWNVPHGLAPVEQPVWCGVSEVDSSDTVSGTDAPSGVQHGAIRGIPSFISSLFGNTGELWDPYTVITYGFLNPDKATEYRRTRVRNALAWYSRNTSLSFQFVDNIHTWDFGQPKRPNLDALNRCNIRIVFGTKDEWKSKSASEPEAVTPSVDLTTVGWAAFGRAQVTATKPADAPNYLPEFTSFYINNQAMDKDADLEVEDLLKSDQTLYHELGHALGLHHEHAIPNTPIDITKDEFEKDLVGTAFDKHSVMLYSGRLYKASSEQTSVNSYPSPTDLAMLRLIYPDKPEPTGYTFNSALEEMDFNQLESAIFRDLRNKVFKDGNQISPSDLRKLRTELIDNLKKRPRLARGVTARPAHPTIHIDTRAELIVKPEFNGRDAFGPVTADPTPFAYYQYNDSDPPESVDPNAGGPSGPAHGAQNNPPLTSGPAPPVQAPGFLHELVTNLKQFFSPGGNQIFTLQFPGRFLDQASYAWDTSSAGVYGQFIKPTAVNEAEFRLVDQLYDVAPNVGGPNGTNLSIVYEQLLNNLLPKYVDNGLAQQQDQIRQWMIKDVPMTQWVGDIMQRQQTREQSLAQAIADSTSSAGAAAPTADPSDATKPPAGMMFGIANKSTKNGETLNRIELSELLMNEYLYAKQDWEVERDRLIRQASQGDIGTPESQRALNDLTRQLAHITDTRQAQLASKYSDAVVRGYSHTIRQYMGYLDIASPAEALQDAKDSLREAAMSSLDGSMKVYPVQLTPLDWFAGLSTSFTLEDLTLNPEIIRTQIQAKSYELDTLTSQLVSLQMGSKGDPTDLQNKVRAAQTALDSAQSALSQSYSNNVIAMAKTCLDAYGKLDTRTLSSKVQIAEAVLTDLPAMMDTVQTAQDKLMSSSRALSQLLAAQALAVATDTKQQQQQITLQIQSLSADLKELETRWQALTASTGGVNPKVTIADSSETVPTGPIELPAESSSGGSRWQTITFTSNTKSREASTNSDSSASSQQWSCNLWFASGSGSSSSSTATSSSTAKATDDTIDLALRVTMVTVDRGGWFQPQFFKESKTFYKVDPDITWTSATPDSMPNILKGETPVTGLMPGFPIAFLIAKDIVIRITHSSSSSAESKQADAASAASSGGLLCFSYSNSHSSSSTSTSSNFQSYSNGFIVKIPGPQILGYMIQLADPDQTKLMPATLPTNFFIPDDEYNKGVEGGGGPDHTINPGGPKAAAPTITQDKLREMLDKMLNDKIGELFNEAKGPSEGTSV</sequence>
<protein>
    <submittedName>
        <fullName evidence="9">ZnMc domain-containing protein</fullName>
    </submittedName>
</protein>
<evidence type="ECO:0000256" key="1">
    <source>
        <dbReference type="ARBA" id="ARBA00022670"/>
    </source>
</evidence>
<dbReference type="InterPro" id="IPR006026">
    <property type="entry name" value="Peptidase_Metallo"/>
</dbReference>
<feature type="region of interest" description="Disordered" evidence="7">
    <location>
        <begin position="84"/>
        <end position="114"/>
    </location>
</feature>
<evidence type="ECO:0000256" key="5">
    <source>
        <dbReference type="ARBA" id="ARBA00023049"/>
    </source>
</evidence>
<keyword evidence="10" id="KW-1185">Reference proteome</keyword>
<feature type="region of interest" description="Disordered" evidence="7">
    <location>
        <begin position="450"/>
        <end position="477"/>
    </location>
</feature>
<dbReference type="GO" id="GO:0008270">
    <property type="term" value="F:zinc ion binding"/>
    <property type="evidence" value="ECO:0007669"/>
    <property type="project" value="InterPro"/>
</dbReference>
<evidence type="ECO:0000256" key="3">
    <source>
        <dbReference type="ARBA" id="ARBA00022801"/>
    </source>
</evidence>
<gene>
    <name evidence="9" type="ORF">R3P38DRAFT_3117702</name>
</gene>
<evidence type="ECO:0000313" key="10">
    <source>
        <dbReference type="Proteomes" id="UP001362999"/>
    </source>
</evidence>
<feature type="non-terminal residue" evidence="9">
    <location>
        <position position="1"/>
    </location>
</feature>
<feature type="region of interest" description="Disordered" evidence="7">
    <location>
        <begin position="865"/>
        <end position="907"/>
    </location>
</feature>
<reference evidence="9 10" key="1">
    <citation type="journal article" date="2024" name="J Genomics">
        <title>Draft genome sequencing and assembly of Favolaschia claudopus CIRM-BRFM 2984 isolated from oak limbs.</title>
        <authorList>
            <person name="Navarro D."/>
            <person name="Drula E."/>
            <person name="Chaduli D."/>
            <person name="Cazenave R."/>
            <person name="Ahrendt S."/>
            <person name="Wang J."/>
            <person name="Lipzen A."/>
            <person name="Daum C."/>
            <person name="Barry K."/>
            <person name="Grigoriev I.V."/>
            <person name="Favel A."/>
            <person name="Rosso M.N."/>
            <person name="Martin F."/>
        </authorList>
    </citation>
    <scope>NUCLEOTIDE SEQUENCE [LARGE SCALE GENOMIC DNA]</scope>
    <source>
        <strain evidence="9 10">CIRM-BRFM 2984</strain>
    </source>
</reference>
<feature type="region of interest" description="Disordered" evidence="7">
    <location>
        <begin position="1400"/>
        <end position="1431"/>
    </location>
</feature>
<dbReference type="GO" id="GO:0006508">
    <property type="term" value="P:proteolysis"/>
    <property type="evidence" value="ECO:0007669"/>
    <property type="project" value="UniProtKB-KW"/>
</dbReference>
<dbReference type="PANTHER" id="PTHR10201">
    <property type="entry name" value="MATRIX METALLOPROTEINASE"/>
    <property type="match status" value="1"/>
</dbReference>
<organism evidence="9 10">
    <name type="scientific">Favolaschia claudopus</name>
    <dbReference type="NCBI Taxonomy" id="2862362"/>
    <lineage>
        <taxon>Eukaryota</taxon>
        <taxon>Fungi</taxon>
        <taxon>Dikarya</taxon>
        <taxon>Basidiomycota</taxon>
        <taxon>Agaricomycotina</taxon>
        <taxon>Agaricomycetes</taxon>
        <taxon>Agaricomycetidae</taxon>
        <taxon>Agaricales</taxon>
        <taxon>Marasmiineae</taxon>
        <taxon>Mycenaceae</taxon>
        <taxon>Favolaschia</taxon>
    </lineage>
</organism>
<dbReference type="Gene3D" id="3.40.390.10">
    <property type="entry name" value="Collagenase (Catalytic Domain)"/>
    <property type="match status" value="2"/>
</dbReference>
<evidence type="ECO:0000259" key="8">
    <source>
        <dbReference type="SMART" id="SM00235"/>
    </source>
</evidence>
<feature type="coiled-coil region" evidence="6">
    <location>
        <begin position="1368"/>
        <end position="1395"/>
    </location>
</feature>
<feature type="compositionally biased region" description="Basic and acidic residues" evidence="7">
    <location>
        <begin position="457"/>
        <end position="469"/>
    </location>
</feature>
<dbReference type="InterPro" id="IPR024079">
    <property type="entry name" value="MetalloPept_cat_dom_sf"/>
</dbReference>
<name>A0AAV9ZF07_9AGAR</name>
<evidence type="ECO:0000256" key="7">
    <source>
        <dbReference type="SAM" id="MobiDB-lite"/>
    </source>
</evidence>
<feature type="domain" description="Peptidase metallopeptidase" evidence="8">
    <location>
        <begin position="153"/>
        <end position="343"/>
    </location>
</feature>
<evidence type="ECO:0000256" key="6">
    <source>
        <dbReference type="SAM" id="Coils"/>
    </source>
</evidence>
<keyword evidence="3" id="KW-0378">Hydrolase</keyword>
<proteinExistence type="predicted"/>
<keyword evidence="6" id="KW-0175">Coiled coil</keyword>
<dbReference type="PANTHER" id="PTHR10201:SF323">
    <property type="entry name" value="MATRIX METALLOPROTEINASE-21"/>
    <property type="match status" value="1"/>
</dbReference>